<dbReference type="Proteomes" id="UP000595618">
    <property type="component" value="Chromosome"/>
</dbReference>
<evidence type="ECO:0000313" key="2">
    <source>
        <dbReference type="Proteomes" id="UP000595618"/>
    </source>
</evidence>
<dbReference type="InterPro" id="IPR025332">
    <property type="entry name" value="DUF4238"/>
</dbReference>
<protein>
    <submittedName>
        <fullName evidence="1">DUF4238 domain-containing protein</fullName>
    </submittedName>
</protein>
<name>A0A7T5UR81_9BACT</name>
<sequence length="314" mass="37325">MGTKTSNPKRQHYVPACYLREFTDPRDGLLWIFNKDGKNVRRQKPEKTFTSNHLYTIKISGTKDYRIEQTLSNIEGNYAGIFQSKIKKKLLLTDYEHIILCVFVAAQLQRTLRMKKNHENFIQQIIDHGKQLLMVHGKNTNSKQIQEWESYKNDIHKLQLLDGLPFLTKILHQMSVAFVCSANPQKHWFITSDDPCTLFNPDLQWQRFYGPGFGQKNVQLTMPLSPEITVFFCWANYHGYSLADGYTVEEMMNRMTRGHCHKEFVSPFGNKKWIWFSRIPLDPIFLIKVLKTRLRFFLHDVKIKWRRRKCKRYE</sequence>
<gene>
    <name evidence="1" type="ORF">HYW89_04450</name>
</gene>
<dbReference type="AlphaFoldDB" id="A0A7T5UR81"/>
<dbReference type="Pfam" id="PF14022">
    <property type="entry name" value="DUF4238"/>
    <property type="match status" value="1"/>
</dbReference>
<organism evidence="1 2">
    <name type="scientific">Candidatus Sungiibacteriota bacterium</name>
    <dbReference type="NCBI Taxonomy" id="2750080"/>
    <lineage>
        <taxon>Bacteria</taxon>
        <taxon>Candidatus Sungiibacteriota</taxon>
    </lineage>
</organism>
<dbReference type="EMBL" id="CP066690">
    <property type="protein sequence ID" value="QQG45216.1"/>
    <property type="molecule type" value="Genomic_DNA"/>
</dbReference>
<proteinExistence type="predicted"/>
<accession>A0A7T5UR81</accession>
<reference evidence="1 2" key="1">
    <citation type="submission" date="2020-07" db="EMBL/GenBank/DDBJ databases">
        <title>Huge and variable diversity of episymbiotic CPR bacteria and DPANN archaea in groundwater ecosystems.</title>
        <authorList>
            <person name="He C.Y."/>
            <person name="Keren R."/>
            <person name="Whittaker M."/>
            <person name="Farag I.F."/>
            <person name="Doudna J."/>
            <person name="Cate J.H.D."/>
            <person name="Banfield J.F."/>
        </authorList>
    </citation>
    <scope>NUCLEOTIDE SEQUENCE [LARGE SCALE GENOMIC DNA]</scope>
    <source>
        <strain evidence="1">NC_groundwater_541_Ag_S-0.1um_46_50</strain>
    </source>
</reference>
<evidence type="ECO:0000313" key="1">
    <source>
        <dbReference type="EMBL" id="QQG45216.1"/>
    </source>
</evidence>